<evidence type="ECO:0000256" key="6">
    <source>
        <dbReference type="ARBA" id="ARBA00023065"/>
    </source>
</evidence>
<dbReference type="NCBIfam" id="NF007039">
    <property type="entry name" value="PRK09496.3-2"/>
    <property type="match status" value="1"/>
</dbReference>
<dbReference type="InterPro" id="IPR036291">
    <property type="entry name" value="NAD(P)-bd_dom_sf"/>
</dbReference>
<evidence type="ECO:0000256" key="5">
    <source>
        <dbReference type="ARBA" id="ARBA00023027"/>
    </source>
</evidence>
<dbReference type="GO" id="GO:0015079">
    <property type="term" value="F:potassium ion transmembrane transporter activity"/>
    <property type="evidence" value="ECO:0007669"/>
    <property type="project" value="InterPro"/>
</dbReference>
<dbReference type="PROSITE" id="PS51202">
    <property type="entry name" value="RCK_C"/>
    <property type="match status" value="2"/>
</dbReference>
<dbReference type="Pfam" id="PF02254">
    <property type="entry name" value="TrkA_N"/>
    <property type="match status" value="2"/>
</dbReference>
<evidence type="ECO:0000256" key="4">
    <source>
        <dbReference type="ARBA" id="ARBA00022958"/>
    </source>
</evidence>
<proteinExistence type="predicted"/>
<keyword evidence="6" id="KW-0406">Ion transport</keyword>
<evidence type="ECO:0000256" key="3">
    <source>
        <dbReference type="ARBA" id="ARBA00022538"/>
    </source>
</evidence>
<feature type="domain" description="RCK C-terminal" evidence="8">
    <location>
        <begin position="368"/>
        <end position="450"/>
    </location>
</feature>
<evidence type="ECO:0000256" key="1">
    <source>
        <dbReference type="ARBA" id="ARBA00017378"/>
    </source>
</evidence>
<dbReference type="AlphaFoldDB" id="A0A1F6G568"/>
<evidence type="ECO:0000256" key="2">
    <source>
        <dbReference type="ARBA" id="ARBA00022448"/>
    </source>
</evidence>
<dbReference type="PANTHER" id="PTHR43833:SF5">
    <property type="entry name" value="TRK SYSTEM POTASSIUM UPTAKE PROTEIN TRKA"/>
    <property type="match status" value="1"/>
</dbReference>
<dbReference type="InterPro" id="IPR050721">
    <property type="entry name" value="Trk_Ktr_HKT_K-transport"/>
</dbReference>
<dbReference type="STRING" id="1817772.A2527_13505"/>
<keyword evidence="2" id="KW-0813">Transport</keyword>
<keyword evidence="4" id="KW-0630">Potassium</keyword>
<dbReference type="SUPFAM" id="SSF116726">
    <property type="entry name" value="TrkA C-terminal domain-like"/>
    <property type="match status" value="2"/>
</dbReference>
<evidence type="ECO:0000313" key="10">
    <source>
        <dbReference type="Proteomes" id="UP000178449"/>
    </source>
</evidence>
<dbReference type="PANTHER" id="PTHR43833">
    <property type="entry name" value="POTASSIUM CHANNEL PROTEIN 2-RELATED-RELATED"/>
    <property type="match status" value="1"/>
</dbReference>
<reference evidence="9 10" key="1">
    <citation type="journal article" date="2016" name="Nat. Commun.">
        <title>Thousands of microbial genomes shed light on interconnected biogeochemical processes in an aquifer system.</title>
        <authorList>
            <person name="Anantharaman K."/>
            <person name="Brown C.T."/>
            <person name="Hug L.A."/>
            <person name="Sharon I."/>
            <person name="Castelle C.J."/>
            <person name="Probst A.J."/>
            <person name="Thomas B.C."/>
            <person name="Singh A."/>
            <person name="Wilkins M.J."/>
            <person name="Karaoz U."/>
            <person name="Brodie E.L."/>
            <person name="Williams K.H."/>
            <person name="Hubbard S.S."/>
            <person name="Banfield J.F."/>
        </authorList>
    </citation>
    <scope>NUCLEOTIDE SEQUENCE [LARGE SCALE GENOMIC DNA]</scope>
</reference>
<dbReference type="EMBL" id="MFNE01000052">
    <property type="protein sequence ID" value="OGG93259.1"/>
    <property type="molecule type" value="Genomic_DNA"/>
</dbReference>
<keyword evidence="3" id="KW-0633">Potassium transport</keyword>
<dbReference type="InterPro" id="IPR006037">
    <property type="entry name" value="RCK_C"/>
</dbReference>
<evidence type="ECO:0000259" key="8">
    <source>
        <dbReference type="PROSITE" id="PS51202"/>
    </source>
</evidence>
<dbReference type="GO" id="GO:0005886">
    <property type="term" value="C:plasma membrane"/>
    <property type="evidence" value="ECO:0007669"/>
    <property type="project" value="InterPro"/>
</dbReference>
<feature type="domain" description="RCK C-terminal" evidence="8">
    <location>
        <begin position="142"/>
        <end position="226"/>
    </location>
</feature>
<dbReference type="InterPro" id="IPR003148">
    <property type="entry name" value="RCK_N"/>
</dbReference>
<evidence type="ECO:0000313" key="9">
    <source>
        <dbReference type="EMBL" id="OGG93259.1"/>
    </source>
</evidence>
<organism evidence="9 10">
    <name type="scientific">Candidatus Lambdaproteobacteria bacterium RIFOXYD2_FULL_50_16</name>
    <dbReference type="NCBI Taxonomy" id="1817772"/>
    <lineage>
        <taxon>Bacteria</taxon>
        <taxon>Pseudomonadati</taxon>
        <taxon>Pseudomonadota</taxon>
        <taxon>Candidatus Lambdaproteobacteria</taxon>
    </lineage>
</organism>
<dbReference type="SUPFAM" id="SSF51735">
    <property type="entry name" value="NAD(P)-binding Rossmann-fold domains"/>
    <property type="match status" value="2"/>
</dbReference>
<name>A0A1F6G568_9PROT</name>
<comment type="caution">
    <text evidence="9">The sequence shown here is derived from an EMBL/GenBank/DDBJ whole genome shotgun (WGS) entry which is preliminary data.</text>
</comment>
<dbReference type="Gene3D" id="3.40.50.720">
    <property type="entry name" value="NAD(P)-binding Rossmann-like Domain"/>
    <property type="match status" value="2"/>
</dbReference>
<gene>
    <name evidence="9" type="ORF">A2527_13505</name>
</gene>
<evidence type="ECO:0000259" key="7">
    <source>
        <dbReference type="PROSITE" id="PS51201"/>
    </source>
</evidence>
<dbReference type="InterPro" id="IPR036721">
    <property type="entry name" value="RCK_C_sf"/>
</dbReference>
<dbReference type="InterPro" id="IPR006036">
    <property type="entry name" value="K_uptake_TrkA"/>
</dbReference>
<accession>A0A1F6G568</accession>
<dbReference type="PRINTS" id="PR00335">
    <property type="entry name" value="KUPTAKETRKA"/>
</dbReference>
<keyword evidence="5" id="KW-0520">NAD</keyword>
<dbReference type="Gene3D" id="3.30.70.1450">
    <property type="entry name" value="Regulator of K+ conductance, C-terminal domain"/>
    <property type="match status" value="2"/>
</dbReference>
<feature type="domain" description="RCK N-terminal" evidence="7">
    <location>
        <begin position="1"/>
        <end position="122"/>
    </location>
</feature>
<dbReference type="PROSITE" id="PS51201">
    <property type="entry name" value="RCK_N"/>
    <property type="match status" value="1"/>
</dbReference>
<sequence length="453" mass="50220">MKIVIAGAGEVGYNLIDKLAAQGARLWVVDRDAQVLEKLSRKFSEVTVDCANLVDSRFLTKTHLKDADLFLAITNSDEINMIACKMASSAGAKRTVCRIRSIQLKGAKREESLKSLGIDHIINPVELAANELFHLVSAPYLVDTHEFDQGNLSLIGYRIQEFCNIVGQSISKIEEKLASLSIKPGLVVRQDRAFLPDGRTLIEDQDLLYFFCPTGMRSWLRGFLGYAKEAKGRKNIMINGGGHIGFKLATMLENTHHRVKVIERDRMRSHNIAGRLTNAMVLNMDGTDRRKLLAEGLDEQDFFVSLTPREDVNMAACLIAKAHSNAKTICLVKQAELTQIIAQGTLIDLAISPRLLTARSLIRFVHAGSIESYFSHGHTAVMQLRLNPKCPCVGKRLGELALPKSSTVAVIGRKGHYILPGIKTEFEAGDLVFLIQHDQDKNEVMSFFSPAEP</sequence>
<protein>
    <recommendedName>
        <fullName evidence="1">Trk system potassium uptake protein TrkA</fullName>
    </recommendedName>
</protein>
<dbReference type="Proteomes" id="UP000178449">
    <property type="component" value="Unassembled WGS sequence"/>
</dbReference>
<dbReference type="Pfam" id="PF02080">
    <property type="entry name" value="TrkA_C"/>
    <property type="match status" value="1"/>
</dbReference>